<dbReference type="SUPFAM" id="SSF100950">
    <property type="entry name" value="NagB/RpiA/CoA transferase-like"/>
    <property type="match status" value="1"/>
</dbReference>
<proteinExistence type="inferred from homology"/>
<dbReference type="UniPathway" id="UPA00115">
    <property type="reaction ID" value="UER00412"/>
</dbReference>
<evidence type="ECO:0000256" key="4">
    <source>
        <dbReference type="ARBA" id="ARBA00011959"/>
    </source>
</evidence>
<dbReference type="InterPro" id="IPR037171">
    <property type="entry name" value="NagB/RpiA_transferase-like"/>
</dbReference>
<evidence type="ECO:0000313" key="9">
    <source>
        <dbReference type="EMBL" id="KGG50446.1"/>
    </source>
</evidence>
<evidence type="ECO:0000256" key="5">
    <source>
        <dbReference type="ARBA" id="ARBA00019150"/>
    </source>
</evidence>
<gene>
    <name evidence="9" type="ORF">DI09_6p300</name>
</gene>
<protein>
    <recommendedName>
        <fullName evidence="5">Ribose-5-phosphate isomerase</fullName>
        <ecNumber evidence="4">5.3.1.6</ecNumber>
    </recommendedName>
    <alternativeName>
        <fullName evidence="8">D-ribose-5-phosphate ketol-isomerase</fullName>
    </alternativeName>
    <alternativeName>
        <fullName evidence="7">Phosphoriboisomerase</fullName>
    </alternativeName>
</protein>
<sequence>MSSQVAKSRDNAVEAILPQIIETIEKAISLNGSAWLGIGTGTTISVFMEKLKARLKSDLAKNCFAVSTSFQSQQLIISSGMTLAALSQAPNAELDIAIDGADEVDSSGSFIIKGGGGAHLLEKIVALSAKLFIVIVDSDKWRKGIPLAIVPEAYPLVKKECEKMNFALVLRNGSGKIGPVISDQGHIVADLQPPSSSDGVFCGLMDIERRLSSITGVVEHGLFCKIAHLVVVGSETGFYILKHAQVQPFIGVATDCGL</sequence>
<comment type="similarity">
    <text evidence="3">Belongs to the ribose 5-phosphate isomerase family.</text>
</comment>
<evidence type="ECO:0000256" key="6">
    <source>
        <dbReference type="ARBA" id="ARBA00023235"/>
    </source>
</evidence>
<dbReference type="Gene3D" id="3.40.50.1360">
    <property type="match status" value="1"/>
</dbReference>
<dbReference type="PANTHER" id="PTHR11934:SF0">
    <property type="entry name" value="RIBOSE-5-PHOSPHATE ISOMERASE"/>
    <property type="match status" value="1"/>
</dbReference>
<dbReference type="NCBIfam" id="TIGR00021">
    <property type="entry name" value="rpiA"/>
    <property type="match status" value="1"/>
</dbReference>
<dbReference type="GO" id="GO:0005829">
    <property type="term" value="C:cytosol"/>
    <property type="evidence" value="ECO:0007669"/>
    <property type="project" value="TreeGrafter"/>
</dbReference>
<comment type="catalytic activity">
    <reaction evidence="1">
        <text>aldehydo-D-ribose 5-phosphate = D-ribulose 5-phosphate</text>
        <dbReference type="Rhea" id="RHEA:14657"/>
        <dbReference type="ChEBI" id="CHEBI:58121"/>
        <dbReference type="ChEBI" id="CHEBI:58273"/>
        <dbReference type="EC" id="5.3.1.6"/>
    </reaction>
</comment>
<dbReference type="Proteomes" id="UP000029725">
    <property type="component" value="Unassembled WGS sequence"/>
</dbReference>
<evidence type="ECO:0000313" key="10">
    <source>
        <dbReference type="Proteomes" id="UP000029725"/>
    </source>
</evidence>
<evidence type="ECO:0000256" key="7">
    <source>
        <dbReference type="ARBA" id="ARBA00029734"/>
    </source>
</evidence>
<dbReference type="InterPro" id="IPR004788">
    <property type="entry name" value="Ribose5P_isomerase_type_A"/>
</dbReference>
<keyword evidence="10" id="KW-1185">Reference proteome</keyword>
<name>A0A098VRW2_9MICR</name>
<evidence type="ECO:0000256" key="1">
    <source>
        <dbReference type="ARBA" id="ARBA00001713"/>
    </source>
</evidence>
<comment type="caution">
    <text evidence="9">The sequence shown here is derived from an EMBL/GenBank/DDBJ whole genome shotgun (WGS) entry which is preliminary data.</text>
</comment>
<accession>A0A098VRW2</accession>
<dbReference type="Pfam" id="PF06026">
    <property type="entry name" value="Rib_5-P_isom_A"/>
    <property type="match status" value="1"/>
</dbReference>
<dbReference type="Gene3D" id="3.30.70.260">
    <property type="match status" value="1"/>
</dbReference>
<dbReference type="GO" id="GO:0009052">
    <property type="term" value="P:pentose-phosphate shunt, non-oxidative branch"/>
    <property type="evidence" value="ECO:0007669"/>
    <property type="project" value="InterPro"/>
</dbReference>
<dbReference type="GO" id="GO:0004751">
    <property type="term" value="F:ribose-5-phosphate isomerase activity"/>
    <property type="evidence" value="ECO:0007669"/>
    <property type="project" value="UniProtKB-EC"/>
</dbReference>
<dbReference type="EMBL" id="JMKJ01000579">
    <property type="protein sequence ID" value="KGG50446.1"/>
    <property type="molecule type" value="Genomic_DNA"/>
</dbReference>
<evidence type="ECO:0000256" key="8">
    <source>
        <dbReference type="ARBA" id="ARBA00032273"/>
    </source>
</evidence>
<dbReference type="OrthoDB" id="1555531at2759"/>
<comment type="pathway">
    <text evidence="2">Carbohydrate degradation; pentose phosphate pathway; D-ribose 5-phosphate from D-ribulose 5-phosphate (non-oxidative stage): step 1/1.</text>
</comment>
<evidence type="ECO:0000256" key="3">
    <source>
        <dbReference type="ARBA" id="ARBA00008088"/>
    </source>
</evidence>
<organism evidence="9 10">
    <name type="scientific">Mitosporidium daphniae</name>
    <dbReference type="NCBI Taxonomy" id="1485682"/>
    <lineage>
        <taxon>Eukaryota</taxon>
        <taxon>Fungi</taxon>
        <taxon>Fungi incertae sedis</taxon>
        <taxon>Microsporidia</taxon>
        <taxon>Mitosporidium</taxon>
    </lineage>
</organism>
<dbReference type="HOGENOM" id="CLU_056590_0_2_1"/>
<dbReference type="RefSeq" id="XP_013236873.1">
    <property type="nucleotide sequence ID" value="XM_013381419.1"/>
</dbReference>
<dbReference type="GO" id="GO:0006014">
    <property type="term" value="P:D-ribose metabolic process"/>
    <property type="evidence" value="ECO:0007669"/>
    <property type="project" value="TreeGrafter"/>
</dbReference>
<dbReference type="VEuPathDB" id="MicrosporidiaDB:DI09_6p300"/>
<dbReference type="SUPFAM" id="SSF75445">
    <property type="entry name" value="D-ribose-5-phosphate isomerase (RpiA), lid domain"/>
    <property type="match status" value="1"/>
</dbReference>
<dbReference type="AlphaFoldDB" id="A0A098VRW2"/>
<dbReference type="CDD" id="cd01398">
    <property type="entry name" value="RPI_A"/>
    <property type="match status" value="1"/>
</dbReference>
<dbReference type="EC" id="5.3.1.6" evidence="4"/>
<reference evidence="9 10" key="1">
    <citation type="submission" date="2014-04" db="EMBL/GenBank/DDBJ databases">
        <title>A new species of microsporidia sheds light on the evolution of extreme parasitism.</title>
        <authorList>
            <person name="Haag K.L."/>
            <person name="James T.Y."/>
            <person name="Larsson R."/>
            <person name="Schaer T.M."/>
            <person name="Refardt D."/>
            <person name="Pombert J.-F."/>
            <person name="Ebert D."/>
        </authorList>
    </citation>
    <scope>NUCLEOTIDE SEQUENCE [LARGE SCALE GENOMIC DNA]</scope>
    <source>
        <strain evidence="9 10">UGP3</strain>
        <tissue evidence="9">Spores</tissue>
    </source>
</reference>
<evidence type="ECO:0000256" key="2">
    <source>
        <dbReference type="ARBA" id="ARBA00004988"/>
    </source>
</evidence>
<dbReference type="GeneID" id="25260661"/>
<keyword evidence="6 9" id="KW-0413">Isomerase</keyword>
<dbReference type="PANTHER" id="PTHR11934">
    <property type="entry name" value="RIBOSE-5-PHOSPHATE ISOMERASE"/>
    <property type="match status" value="1"/>
</dbReference>